<reference evidence="3 6" key="1">
    <citation type="submission" date="2018-09" db="EMBL/GenBank/DDBJ databases">
        <title>Roseomonas sp. nov., isolated from feces of Tibetan antelopes in the Qinghai-Tibet plateau, China.</title>
        <authorList>
            <person name="Tian Z."/>
        </authorList>
    </citation>
    <scope>NUCLEOTIDE SEQUENCE [LARGE SCALE GENOMIC DNA]</scope>
    <source>
        <strain evidence="4 5">Z23</strain>
        <strain evidence="3 6">Z24</strain>
    </source>
</reference>
<dbReference type="Proteomes" id="UP000278036">
    <property type="component" value="Unassembled WGS sequence"/>
</dbReference>
<gene>
    <name evidence="3" type="ORF">D6Z83_10880</name>
    <name evidence="4" type="ORF">EBE87_21245</name>
</gene>
<evidence type="ECO:0000256" key="1">
    <source>
        <dbReference type="SAM" id="MobiDB-lite"/>
    </source>
</evidence>
<feature type="domain" description="Rhodanese" evidence="2">
    <location>
        <begin position="129"/>
        <end position="212"/>
    </location>
</feature>
<dbReference type="InterPro" id="IPR022376">
    <property type="entry name" value="PQQ_CXXCW"/>
</dbReference>
<feature type="region of interest" description="Disordered" evidence="1">
    <location>
        <begin position="1"/>
        <end position="20"/>
    </location>
</feature>
<comment type="caution">
    <text evidence="3">The sequence shown here is derived from an EMBL/GenBank/DDBJ whole genome shotgun (WGS) entry which is preliminary data.</text>
</comment>
<dbReference type="Pfam" id="PF00581">
    <property type="entry name" value="Rhodanese"/>
    <property type="match status" value="1"/>
</dbReference>
<accession>A0A3A9JTU6</accession>
<dbReference type="Gene3D" id="3.40.250.10">
    <property type="entry name" value="Rhodanese-like domain"/>
    <property type="match status" value="1"/>
</dbReference>
<evidence type="ECO:0000259" key="2">
    <source>
        <dbReference type="PROSITE" id="PS50206"/>
    </source>
</evidence>
<dbReference type="InParanoid" id="A0A3A9JTU6"/>
<dbReference type="OrthoDB" id="176845at2"/>
<evidence type="ECO:0000313" key="4">
    <source>
        <dbReference type="EMBL" id="RMI19268.1"/>
    </source>
</evidence>
<evidence type="ECO:0000313" key="6">
    <source>
        <dbReference type="Proteomes" id="UP000278036"/>
    </source>
</evidence>
<sequence length="220" mass="23606">MAPPRQCRHPGPAGRDHSGVARLRRAAARCQRAHQHDHAVRYTACALLLALAVPAAAAAEVVVPDGYRMGDYRAPTPPAAPGATTLDTAAAAALWRSGRAHWFDVLPAARRPEGLPAGSLWRPAPRLGIPGSIWLPEVGRGQLSAAQEAWLRDTVMAATGGDRDSPLVFYCLSECWMSWNAARRLAAWGWRAVYWYAEGSDGWEAAGLPTQELHPAPGAP</sequence>
<dbReference type="EMBL" id="RAQU01000054">
    <property type="protein sequence ID" value="RKK04158.1"/>
    <property type="molecule type" value="Genomic_DNA"/>
</dbReference>
<dbReference type="InterPro" id="IPR036873">
    <property type="entry name" value="Rhodanese-like_dom_sf"/>
</dbReference>
<protein>
    <submittedName>
        <fullName evidence="3">PQQ-dependent catabolism-associated CXXCW motif protein</fullName>
    </submittedName>
</protein>
<keyword evidence="5" id="KW-1185">Reference proteome</keyword>
<dbReference type="Proteomes" id="UP000274097">
    <property type="component" value="Unassembled WGS sequence"/>
</dbReference>
<evidence type="ECO:0000313" key="5">
    <source>
        <dbReference type="Proteomes" id="UP000274097"/>
    </source>
</evidence>
<proteinExistence type="predicted"/>
<evidence type="ECO:0000313" key="3">
    <source>
        <dbReference type="EMBL" id="RKK04158.1"/>
    </source>
</evidence>
<dbReference type="InterPro" id="IPR001763">
    <property type="entry name" value="Rhodanese-like_dom"/>
</dbReference>
<dbReference type="EMBL" id="RFLX01000022">
    <property type="protein sequence ID" value="RMI19268.1"/>
    <property type="molecule type" value="Genomic_DNA"/>
</dbReference>
<dbReference type="CDD" id="cd00158">
    <property type="entry name" value="RHOD"/>
    <property type="match status" value="1"/>
</dbReference>
<dbReference type="NCBIfam" id="TIGR03865">
    <property type="entry name" value="PQQ_CXXCW"/>
    <property type="match status" value="1"/>
</dbReference>
<name>A0A3A9JTU6_9PROT</name>
<dbReference type="AlphaFoldDB" id="A0A3A9JTU6"/>
<dbReference type="PROSITE" id="PS50206">
    <property type="entry name" value="RHODANESE_3"/>
    <property type="match status" value="1"/>
</dbReference>
<organism evidence="3 6">
    <name type="scientific">Teichococcus wenyumeiae</name>
    <dbReference type="NCBI Taxonomy" id="2478470"/>
    <lineage>
        <taxon>Bacteria</taxon>
        <taxon>Pseudomonadati</taxon>
        <taxon>Pseudomonadota</taxon>
        <taxon>Alphaproteobacteria</taxon>
        <taxon>Acetobacterales</taxon>
        <taxon>Roseomonadaceae</taxon>
        <taxon>Roseomonas</taxon>
    </lineage>
</organism>
<dbReference type="SUPFAM" id="SSF52821">
    <property type="entry name" value="Rhodanese/Cell cycle control phosphatase"/>
    <property type="match status" value="1"/>
</dbReference>